<comment type="caution">
    <text evidence="2">The sequence shown here is derived from an EMBL/GenBank/DDBJ whole genome shotgun (WGS) entry which is preliminary data.</text>
</comment>
<dbReference type="RefSeq" id="WP_184880669.1">
    <property type="nucleotide sequence ID" value="NZ_BOOV01000016.1"/>
</dbReference>
<dbReference type="AlphaFoldDB" id="A0A7W7G9N2"/>
<reference evidence="2 3" key="1">
    <citation type="submission" date="2020-08" db="EMBL/GenBank/DDBJ databases">
        <title>Sequencing the genomes of 1000 actinobacteria strains.</title>
        <authorList>
            <person name="Klenk H.-P."/>
        </authorList>
    </citation>
    <scope>NUCLEOTIDE SEQUENCE [LARGE SCALE GENOMIC DNA]</scope>
    <source>
        <strain evidence="2 3">DSM 45784</strain>
    </source>
</reference>
<name>A0A7W7G9N2_9ACTN</name>
<keyword evidence="3" id="KW-1185">Reference proteome</keyword>
<feature type="region of interest" description="Disordered" evidence="1">
    <location>
        <begin position="63"/>
        <end position="87"/>
    </location>
</feature>
<gene>
    <name evidence="2" type="ORF">BJ982_003086</name>
</gene>
<evidence type="ECO:0000256" key="1">
    <source>
        <dbReference type="SAM" id="MobiDB-lite"/>
    </source>
</evidence>
<organism evidence="2 3">
    <name type="scientific">Sphaerisporangium siamense</name>
    <dbReference type="NCBI Taxonomy" id="795645"/>
    <lineage>
        <taxon>Bacteria</taxon>
        <taxon>Bacillati</taxon>
        <taxon>Actinomycetota</taxon>
        <taxon>Actinomycetes</taxon>
        <taxon>Streptosporangiales</taxon>
        <taxon>Streptosporangiaceae</taxon>
        <taxon>Sphaerisporangium</taxon>
    </lineage>
</organism>
<proteinExistence type="predicted"/>
<evidence type="ECO:0000313" key="3">
    <source>
        <dbReference type="Proteomes" id="UP000542210"/>
    </source>
</evidence>
<accession>A0A7W7G9N2</accession>
<protein>
    <submittedName>
        <fullName evidence="2">Uncharacterized protein</fullName>
    </submittedName>
</protein>
<feature type="compositionally biased region" description="Basic and acidic residues" evidence="1">
    <location>
        <begin position="77"/>
        <end position="87"/>
    </location>
</feature>
<dbReference type="Proteomes" id="UP000542210">
    <property type="component" value="Unassembled WGS sequence"/>
</dbReference>
<dbReference type="EMBL" id="JACHND010000001">
    <property type="protein sequence ID" value="MBB4701542.1"/>
    <property type="molecule type" value="Genomic_DNA"/>
</dbReference>
<evidence type="ECO:0000313" key="2">
    <source>
        <dbReference type="EMBL" id="MBB4701542.1"/>
    </source>
</evidence>
<sequence length="87" mass="8955">MLLPAEQEGVGRRGARADHLELRAEWSGAYEAALAEVAVLAANGFLPAAIELGEHAVDLLVGRNGPRGAVPGGGDAPEERTAEKDLG</sequence>